<dbReference type="Proteomes" id="UP000803844">
    <property type="component" value="Unassembled WGS sequence"/>
</dbReference>
<name>A0A9P5CRI6_CRYP1</name>
<feature type="coiled-coil region" evidence="1">
    <location>
        <begin position="60"/>
        <end position="94"/>
    </location>
</feature>
<keyword evidence="1" id="KW-0175">Coiled coil</keyword>
<dbReference type="EMBL" id="MU032345">
    <property type="protein sequence ID" value="KAF3768288.1"/>
    <property type="molecule type" value="Genomic_DNA"/>
</dbReference>
<dbReference type="OrthoDB" id="5241776at2759"/>
<evidence type="ECO:0000313" key="3">
    <source>
        <dbReference type="Proteomes" id="UP000803844"/>
    </source>
</evidence>
<protein>
    <submittedName>
        <fullName evidence="2">Uncharacterized protein</fullName>
    </submittedName>
</protein>
<accession>A0A9P5CRI6</accession>
<keyword evidence="3" id="KW-1185">Reference proteome</keyword>
<dbReference type="GeneID" id="63833741"/>
<comment type="caution">
    <text evidence="2">The sequence shown here is derived from an EMBL/GenBank/DDBJ whole genome shotgun (WGS) entry which is preliminary data.</text>
</comment>
<feature type="non-terminal residue" evidence="2">
    <location>
        <position position="1"/>
    </location>
</feature>
<evidence type="ECO:0000256" key="1">
    <source>
        <dbReference type="SAM" id="Coils"/>
    </source>
</evidence>
<sequence length="107" mass="12503">KDSLLSLVLKNAITMPSYSFCEGCSIQSYQISIEDFSRCAEYIRLDRFQCDIQGLSAAEIRRISIQYQCLENQLESAEEQLRDAAAEVGRLRKQKRLWFERMMKAIR</sequence>
<dbReference type="AlphaFoldDB" id="A0A9P5CRI6"/>
<organism evidence="2 3">
    <name type="scientific">Cryphonectria parasitica (strain ATCC 38755 / EP155)</name>
    <dbReference type="NCBI Taxonomy" id="660469"/>
    <lineage>
        <taxon>Eukaryota</taxon>
        <taxon>Fungi</taxon>
        <taxon>Dikarya</taxon>
        <taxon>Ascomycota</taxon>
        <taxon>Pezizomycotina</taxon>
        <taxon>Sordariomycetes</taxon>
        <taxon>Sordariomycetidae</taxon>
        <taxon>Diaporthales</taxon>
        <taxon>Cryphonectriaceae</taxon>
        <taxon>Cryphonectria-Endothia species complex</taxon>
        <taxon>Cryphonectria</taxon>
    </lineage>
</organism>
<dbReference type="RefSeq" id="XP_040779249.1">
    <property type="nucleotide sequence ID" value="XM_040916612.1"/>
</dbReference>
<gene>
    <name evidence="2" type="ORF">M406DRAFT_249466</name>
</gene>
<reference evidence="2" key="1">
    <citation type="journal article" date="2020" name="Phytopathology">
        <title>Genome sequence of the chestnut blight fungus Cryphonectria parasitica EP155: A fundamental resource for an archetypical invasive plant pathogen.</title>
        <authorList>
            <person name="Crouch J.A."/>
            <person name="Dawe A."/>
            <person name="Aerts A."/>
            <person name="Barry K."/>
            <person name="Churchill A.C.L."/>
            <person name="Grimwood J."/>
            <person name="Hillman B."/>
            <person name="Milgroom M.G."/>
            <person name="Pangilinan J."/>
            <person name="Smith M."/>
            <person name="Salamov A."/>
            <person name="Schmutz J."/>
            <person name="Yadav J."/>
            <person name="Grigoriev I.V."/>
            <person name="Nuss D."/>
        </authorList>
    </citation>
    <scope>NUCLEOTIDE SEQUENCE</scope>
    <source>
        <strain evidence="2">EP155</strain>
    </source>
</reference>
<proteinExistence type="predicted"/>
<evidence type="ECO:0000313" key="2">
    <source>
        <dbReference type="EMBL" id="KAF3768288.1"/>
    </source>
</evidence>